<evidence type="ECO:0000313" key="8">
    <source>
        <dbReference type="Proteomes" id="UP001501207"/>
    </source>
</evidence>
<evidence type="ECO:0000256" key="5">
    <source>
        <dbReference type="SAM" id="SignalP"/>
    </source>
</evidence>
<comment type="caution">
    <text evidence="7">The sequence shown here is derived from an EMBL/GenBank/DDBJ whole genome shotgun (WGS) entry which is preliminary data.</text>
</comment>
<dbReference type="Proteomes" id="UP001501207">
    <property type="component" value="Unassembled WGS sequence"/>
</dbReference>
<keyword evidence="4" id="KW-0106">Calcium</keyword>
<dbReference type="InterPro" id="IPR024607">
    <property type="entry name" value="Sulfatase_CS"/>
</dbReference>
<evidence type="ECO:0000256" key="3">
    <source>
        <dbReference type="ARBA" id="ARBA00022801"/>
    </source>
</evidence>
<dbReference type="RefSeq" id="WP_344977564.1">
    <property type="nucleotide sequence ID" value="NZ_BAABFN010000002.1"/>
</dbReference>
<name>A0ABP8FMN1_9BACT</name>
<evidence type="ECO:0000313" key="7">
    <source>
        <dbReference type="EMBL" id="GAA4307349.1"/>
    </source>
</evidence>
<evidence type="ECO:0000256" key="2">
    <source>
        <dbReference type="ARBA" id="ARBA00022723"/>
    </source>
</evidence>
<proteinExistence type="inferred from homology"/>
<feature type="signal peptide" evidence="5">
    <location>
        <begin position="1"/>
        <end position="17"/>
    </location>
</feature>
<evidence type="ECO:0000256" key="4">
    <source>
        <dbReference type="ARBA" id="ARBA00022837"/>
    </source>
</evidence>
<dbReference type="SUPFAM" id="SSF53649">
    <property type="entry name" value="Alkaline phosphatase-like"/>
    <property type="match status" value="1"/>
</dbReference>
<dbReference type="PROSITE" id="PS00523">
    <property type="entry name" value="SULFATASE_1"/>
    <property type="match status" value="1"/>
</dbReference>
<dbReference type="PANTHER" id="PTHR42693:SF27">
    <property type="entry name" value="ARYLSULFATASE B [PRECURSOR]"/>
    <property type="match status" value="1"/>
</dbReference>
<sequence>MYRPILILLLFCLPAQAFCQAQQTKKPNIIIILADDMGWGDVGFHGSEIRTPNIDRLAQEGVVLDQFYTAPICSPTRAGIMTGRYPNRFGLRQNVIPPWSKFGVDTSEVFLPQMLADAGYKNRAAIGKWHLGAAYKKYLPLHRGFTHFYGLYNGAFDYFTHQREGELDWHNDSAVSRDKGYSTDLITDEAVKCIRTYAAQSPFFLYVAYNAPHGPLQAKKEDLLRYGFDESKPLFPHKGAEGMTGRGNTPRQTYAAMVTCMDRGIGKILQTLQQLDIDKNTIVLFFSDNGAARNGGGSHGDLRGWKFQEWSGGVRAPAVIRWPEGLKEPGMVRQVMGYVDIAPTLLAVAGVKSHSGKPFDGINMLPVLEGKKDRIDRYFYLGHGAIIGSPWKLVKAHAGNPQMKEGEDALFNILNDPSEKKNVRTAHPEIYERLKAAVKPYDDIQPTHRVPPYGEGRKGFAAPKDWLIEE</sequence>
<reference evidence="8" key="1">
    <citation type="journal article" date="2019" name="Int. J. Syst. Evol. Microbiol.">
        <title>The Global Catalogue of Microorganisms (GCM) 10K type strain sequencing project: providing services to taxonomists for standard genome sequencing and annotation.</title>
        <authorList>
            <consortium name="The Broad Institute Genomics Platform"/>
            <consortium name="The Broad Institute Genome Sequencing Center for Infectious Disease"/>
            <person name="Wu L."/>
            <person name="Ma J."/>
        </authorList>
    </citation>
    <scope>NUCLEOTIDE SEQUENCE [LARGE SCALE GENOMIC DNA]</scope>
    <source>
        <strain evidence="8">JCM 17664</strain>
    </source>
</reference>
<keyword evidence="5" id="KW-0732">Signal</keyword>
<gene>
    <name evidence="7" type="ORF">GCM10023143_13830</name>
</gene>
<evidence type="ECO:0000256" key="1">
    <source>
        <dbReference type="ARBA" id="ARBA00008779"/>
    </source>
</evidence>
<feature type="domain" description="Sulfatase N-terminal" evidence="6">
    <location>
        <begin position="27"/>
        <end position="351"/>
    </location>
</feature>
<comment type="similarity">
    <text evidence="1">Belongs to the sulfatase family.</text>
</comment>
<dbReference type="Gene3D" id="3.40.720.10">
    <property type="entry name" value="Alkaline Phosphatase, subunit A"/>
    <property type="match status" value="1"/>
</dbReference>
<keyword evidence="8" id="KW-1185">Reference proteome</keyword>
<dbReference type="InterPro" id="IPR017850">
    <property type="entry name" value="Alkaline_phosphatase_core_sf"/>
</dbReference>
<dbReference type="Pfam" id="PF00884">
    <property type="entry name" value="Sulfatase"/>
    <property type="match status" value="1"/>
</dbReference>
<dbReference type="CDD" id="cd16029">
    <property type="entry name" value="4-S"/>
    <property type="match status" value="1"/>
</dbReference>
<protein>
    <submittedName>
        <fullName evidence="7">Arylsulfatase</fullName>
    </submittedName>
</protein>
<keyword evidence="2" id="KW-0479">Metal-binding</keyword>
<dbReference type="InterPro" id="IPR050738">
    <property type="entry name" value="Sulfatase"/>
</dbReference>
<dbReference type="Gene3D" id="3.30.1120.10">
    <property type="match status" value="1"/>
</dbReference>
<feature type="chain" id="PRO_5046223276" evidence="5">
    <location>
        <begin position="18"/>
        <end position="470"/>
    </location>
</feature>
<evidence type="ECO:0000259" key="6">
    <source>
        <dbReference type="Pfam" id="PF00884"/>
    </source>
</evidence>
<dbReference type="InterPro" id="IPR000917">
    <property type="entry name" value="Sulfatase_N"/>
</dbReference>
<accession>A0ABP8FMN1</accession>
<dbReference type="EMBL" id="BAABFN010000002">
    <property type="protein sequence ID" value="GAA4307349.1"/>
    <property type="molecule type" value="Genomic_DNA"/>
</dbReference>
<keyword evidence="3" id="KW-0378">Hydrolase</keyword>
<dbReference type="PANTHER" id="PTHR42693">
    <property type="entry name" value="ARYLSULFATASE FAMILY MEMBER"/>
    <property type="match status" value="1"/>
</dbReference>
<organism evidence="7 8">
    <name type="scientific">Compostibacter hankyongensis</name>
    <dbReference type="NCBI Taxonomy" id="1007089"/>
    <lineage>
        <taxon>Bacteria</taxon>
        <taxon>Pseudomonadati</taxon>
        <taxon>Bacteroidota</taxon>
        <taxon>Chitinophagia</taxon>
        <taxon>Chitinophagales</taxon>
        <taxon>Chitinophagaceae</taxon>
        <taxon>Compostibacter</taxon>
    </lineage>
</organism>